<sequence>MSSGNWVSVSALYVTPTDRNSPDAWTAEAATRGRRGTNRIIHAGTVAAPQFVARSFGLPDDAEVIARRRLVLLDDEPIEVATSYYPIEIAADTALADLGKIRGGAIRLLADLGHTAHRVVEEVTSRTPSPVEGDALLLASDEPVLVIERVSFNADGAPFQAEVMAAPAKIRRLRYEMDV</sequence>
<gene>
    <name evidence="2" type="ORF">GCM10009863_51590</name>
</gene>
<dbReference type="SMART" id="SM00866">
    <property type="entry name" value="UTRA"/>
    <property type="match status" value="1"/>
</dbReference>
<dbReference type="EMBL" id="BAAARJ010000018">
    <property type="protein sequence ID" value="GAA2629841.1"/>
    <property type="molecule type" value="Genomic_DNA"/>
</dbReference>
<proteinExistence type="predicted"/>
<evidence type="ECO:0000313" key="3">
    <source>
        <dbReference type="Proteomes" id="UP001501447"/>
    </source>
</evidence>
<evidence type="ECO:0000313" key="2">
    <source>
        <dbReference type="EMBL" id="GAA2629841.1"/>
    </source>
</evidence>
<dbReference type="PANTHER" id="PTHR44846">
    <property type="entry name" value="MANNOSYL-D-GLYCERATE TRANSPORT/METABOLISM SYSTEM REPRESSOR MNGR-RELATED"/>
    <property type="match status" value="1"/>
</dbReference>
<keyword evidence="3" id="KW-1185">Reference proteome</keyword>
<dbReference type="Pfam" id="PF07702">
    <property type="entry name" value="UTRA"/>
    <property type="match status" value="1"/>
</dbReference>
<dbReference type="InterPro" id="IPR028978">
    <property type="entry name" value="Chorismate_lyase_/UTRA_dom_sf"/>
</dbReference>
<evidence type="ECO:0000259" key="1">
    <source>
        <dbReference type="SMART" id="SM00866"/>
    </source>
</evidence>
<accession>A0ABN3QM51</accession>
<protein>
    <recommendedName>
        <fullName evidence="1">UbiC transcription regulator-associated domain-containing protein</fullName>
    </recommendedName>
</protein>
<organism evidence="2 3">
    <name type="scientific">Streptomyces axinellae</name>
    <dbReference type="NCBI Taxonomy" id="552788"/>
    <lineage>
        <taxon>Bacteria</taxon>
        <taxon>Bacillati</taxon>
        <taxon>Actinomycetota</taxon>
        <taxon>Actinomycetes</taxon>
        <taxon>Kitasatosporales</taxon>
        <taxon>Streptomycetaceae</taxon>
        <taxon>Streptomyces</taxon>
    </lineage>
</organism>
<name>A0ABN3QM51_9ACTN</name>
<reference evidence="2 3" key="1">
    <citation type="journal article" date="2019" name="Int. J. Syst. Evol. Microbiol.">
        <title>The Global Catalogue of Microorganisms (GCM) 10K type strain sequencing project: providing services to taxonomists for standard genome sequencing and annotation.</title>
        <authorList>
            <consortium name="The Broad Institute Genomics Platform"/>
            <consortium name="The Broad Institute Genome Sequencing Center for Infectious Disease"/>
            <person name="Wu L."/>
            <person name="Ma J."/>
        </authorList>
    </citation>
    <scope>NUCLEOTIDE SEQUENCE [LARGE SCALE GENOMIC DNA]</scope>
    <source>
        <strain evidence="2 3">JCM 16373</strain>
    </source>
</reference>
<dbReference type="InterPro" id="IPR050679">
    <property type="entry name" value="Bact_HTH_transcr_reg"/>
</dbReference>
<comment type="caution">
    <text evidence="2">The sequence shown here is derived from an EMBL/GenBank/DDBJ whole genome shotgun (WGS) entry which is preliminary data.</text>
</comment>
<dbReference type="SUPFAM" id="SSF64288">
    <property type="entry name" value="Chorismate lyase-like"/>
    <property type="match status" value="1"/>
</dbReference>
<dbReference type="Gene3D" id="3.40.1410.10">
    <property type="entry name" value="Chorismate lyase-like"/>
    <property type="match status" value="1"/>
</dbReference>
<dbReference type="Proteomes" id="UP001501447">
    <property type="component" value="Unassembled WGS sequence"/>
</dbReference>
<dbReference type="InterPro" id="IPR011663">
    <property type="entry name" value="UTRA"/>
</dbReference>
<dbReference type="RefSeq" id="WP_344568933.1">
    <property type="nucleotide sequence ID" value="NZ_BAAARJ010000018.1"/>
</dbReference>
<dbReference type="PANTHER" id="PTHR44846:SF17">
    <property type="entry name" value="GNTR-FAMILY TRANSCRIPTIONAL REGULATOR"/>
    <property type="match status" value="1"/>
</dbReference>
<feature type="domain" description="UbiC transcription regulator-associated" evidence="1">
    <location>
        <begin position="31"/>
        <end position="172"/>
    </location>
</feature>